<name>C6M9Z6_NEISI</name>
<feature type="region of interest" description="Disordered" evidence="1">
    <location>
        <begin position="22"/>
        <end position="68"/>
    </location>
</feature>
<sequence>MTCKQAVFCHVNALPSAFAGMRQSSGTIRASTNRPRPFKTNRHNQTKRSSENLDSGFQTTFRMGSKVN</sequence>
<accession>C6M9Z6</accession>
<evidence type="ECO:0000313" key="2">
    <source>
        <dbReference type="EMBL" id="EET42849.1"/>
    </source>
</evidence>
<dbReference type="AlphaFoldDB" id="C6M9Z6"/>
<keyword evidence="3" id="KW-1185">Reference proteome</keyword>
<evidence type="ECO:0000256" key="1">
    <source>
        <dbReference type="SAM" id="MobiDB-lite"/>
    </source>
</evidence>
<evidence type="ECO:0000313" key="3">
    <source>
        <dbReference type="Proteomes" id="UP000005365"/>
    </source>
</evidence>
<dbReference type="Proteomes" id="UP000005365">
    <property type="component" value="Unassembled WGS sequence"/>
</dbReference>
<protein>
    <submittedName>
        <fullName evidence="2">Uncharacterized protein</fullName>
    </submittedName>
</protein>
<reference evidence="2" key="1">
    <citation type="submission" date="2009-07" db="EMBL/GenBank/DDBJ databases">
        <authorList>
            <person name="Weinstock G."/>
            <person name="Sodergren E."/>
            <person name="Clifton S."/>
            <person name="Fulton L."/>
            <person name="Fulton B."/>
            <person name="Courtney L."/>
            <person name="Fronick C."/>
            <person name="Harrison M."/>
            <person name="Strong C."/>
            <person name="Farmer C."/>
            <person name="Delahaunty K."/>
            <person name="Markovic C."/>
            <person name="Hall O."/>
            <person name="Minx P."/>
            <person name="Tomlinson C."/>
            <person name="Mitreva M."/>
            <person name="Nelson J."/>
            <person name="Hou S."/>
            <person name="Wollam A."/>
            <person name="Pepin K.H."/>
            <person name="Johnson M."/>
            <person name="Bhonagiri V."/>
            <person name="Nash W.E."/>
            <person name="Warren W."/>
            <person name="Chinwalla A."/>
            <person name="Mardis E.R."/>
            <person name="Wilson R.K."/>
        </authorList>
    </citation>
    <scope>NUCLEOTIDE SEQUENCE [LARGE SCALE GENOMIC DNA]</scope>
    <source>
        <strain evidence="2">ATCC 29256</strain>
    </source>
</reference>
<feature type="compositionally biased region" description="Polar residues" evidence="1">
    <location>
        <begin position="52"/>
        <end position="68"/>
    </location>
</feature>
<gene>
    <name evidence="2" type="ORF">NEISICOT_03378</name>
</gene>
<feature type="compositionally biased region" description="Basic residues" evidence="1">
    <location>
        <begin position="36"/>
        <end position="46"/>
    </location>
</feature>
<organism evidence="2 3">
    <name type="scientific">Neisseria sicca ATCC 29256</name>
    <dbReference type="NCBI Taxonomy" id="547045"/>
    <lineage>
        <taxon>Bacteria</taxon>
        <taxon>Pseudomonadati</taxon>
        <taxon>Pseudomonadota</taxon>
        <taxon>Betaproteobacteria</taxon>
        <taxon>Neisseriales</taxon>
        <taxon>Neisseriaceae</taxon>
        <taxon>Neisseria</taxon>
    </lineage>
</organism>
<comment type="caution">
    <text evidence="2">The sequence shown here is derived from an EMBL/GenBank/DDBJ whole genome shotgun (WGS) entry which is preliminary data.</text>
</comment>
<feature type="compositionally biased region" description="Polar residues" evidence="1">
    <location>
        <begin position="22"/>
        <end position="34"/>
    </location>
</feature>
<proteinExistence type="predicted"/>
<dbReference type="EMBL" id="ACKO02000033">
    <property type="protein sequence ID" value="EET42849.1"/>
    <property type="molecule type" value="Genomic_DNA"/>
</dbReference>